<dbReference type="AlphaFoldDB" id="A0A443ZHF9"/>
<evidence type="ECO:0000313" key="7">
    <source>
        <dbReference type="EMBL" id="RWU18316.1"/>
    </source>
</evidence>
<dbReference type="STRING" id="237609.PSAKL28_14860"/>
<evidence type="ECO:0000256" key="1">
    <source>
        <dbReference type="ARBA" id="ARBA00008683"/>
    </source>
</evidence>
<protein>
    <submittedName>
        <fullName evidence="7">S49 family peptidase</fullName>
    </submittedName>
</protein>
<dbReference type="GO" id="GO:0008236">
    <property type="term" value="F:serine-type peptidase activity"/>
    <property type="evidence" value="ECO:0007669"/>
    <property type="project" value="UniProtKB-KW"/>
</dbReference>
<keyword evidence="2" id="KW-0645">Protease</keyword>
<evidence type="ECO:0000256" key="2">
    <source>
        <dbReference type="ARBA" id="ARBA00022670"/>
    </source>
</evidence>
<dbReference type="EMBL" id="QJRG01000049">
    <property type="protein sequence ID" value="RWU18316.1"/>
    <property type="molecule type" value="Genomic_DNA"/>
</dbReference>
<dbReference type="InterPro" id="IPR047272">
    <property type="entry name" value="S49_SppA_C"/>
</dbReference>
<gene>
    <name evidence="7" type="ORF">DM813_24735</name>
</gene>
<evidence type="ECO:0000256" key="5">
    <source>
        <dbReference type="SAM" id="Phobius"/>
    </source>
</evidence>
<dbReference type="Pfam" id="PF01343">
    <property type="entry name" value="Peptidase_S49"/>
    <property type="match status" value="1"/>
</dbReference>
<name>A0A443ZHF9_9PSED</name>
<dbReference type="GO" id="GO:0006508">
    <property type="term" value="P:proteolysis"/>
    <property type="evidence" value="ECO:0007669"/>
    <property type="project" value="UniProtKB-KW"/>
</dbReference>
<dbReference type="RefSeq" id="WP_128326010.1">
    <property type="nucleotide sequence ID" value="NZ_QJRG01000049.1"/>
</dbReference>
<reference evidence="7 8" key="1">
    <citation type="submission" date="2018-06" db="EMBL/GenBank/DDBJ databases">
        <title>Bacteria isolated from soil of Wuhan.</title>
        <authorList>
            <person name="Wei X."/>
            <person name="Chunhua H."/>
        </authorList>
    </citation>
    <scope>NUCLEOTIDE SEQUENCE [LARGE SCALE GENOMIC DNA]</scope>
    <source>
        <strain evidence="8">xwS2</strain>
    </source>
</reference>
<keyword evidence="3" id="KW-0378">Hydrolase</keyword>
<evidence type="ECO:0000259" key="6">
    <source>
        <dbReference type="Pfam" id="PF01343"/>
    </source>
</evidence>
<accession>A0A443ZHF9</accession>
<sequence>MADEWKAPGADENEGNEERKSWKLLEKTLLAGVQEQRRARRWGIFFKLLTFAYLFGILALFSPLMSMDKAASRSVSHTAVVEVRGMIADQEPASADNIISGLRDAFKDSKTKAVILRINSPGGSPVQSGYIYDEIRRLRAEYPAIKLYAVISDLGASGAYYIASAADQIYADKASLVGSIGVTAAGYGFVGTMEKLGVERRTYTAGEHKAFLDPFQPQKPEETAFWQGVLETTHKQFIASVKQGRGDRLKDKEHPELFSGLIWSGEQAMALGLVDGLGSAGYVAREVVGEKELVDFTVEESPFDRFSKRLGTSIAERMAMWMGFQGPSLR</sequence>
<feature type="domain" description="Peptidase S49" evidence="6">
    <location>
        <begin position="145"/>
        <end position="287"/>
    </location>
</feature>
<evidence type="ECO:0000256" key="4">
    <source>
        <dbReference type="ARBA" id="ARBA00022825"/>
    </source>
</evidence>
<feature type="transmembrane region" description="Helical" evidence="5">
    <location>
        <begin position="44"/>
        <end position="65"/>
    </location>
</feature>
<dbReference type="PANTHER" id="PTHR42987:SF8">
    <property type="entry name" value="PROTEINASE"/>
    <property type="match status" value="1"/>
</dbReference>
<dbReference type="CDD" id="cd07023">
    <property type="entry name" value="S49_Sppa_N_C"/>
    <property type="match status" value="1"/>
</dbReference>
<proteinExistence type="inferred from homology"/>
<comment type="similarity">
    <text evidence="1">Belongs to the peptidase S49 family.</text>
</comment>
<keyword evidence="5" id="KW-0472">Membrane</keyword>
<organism evidence="7 8">
    <name type="scientific">Pseudomonas alkylphenolica</name>
    <dbReference type="NCBI Taxonomy" id="237609"/>
    <lineage>
        <taxon>Bacteria</taxon>
        <taxon>Pseudomonadati</taxon>
        <taxon>Pseudomonadota</taxon>
        <taxon>Gammaproteobacteria</taxon>
        <taxon>Pseudomonadales</taxon>
        <taxon>Pseudomonadaceae</taxon>
        <taxon>Pseudomonas</taxon>
    </lineage>
</organism>
<dbReference type="Gene3D" id="6.20.330.10">
    <property type="match status" value="1"/>
</dbReference>
<dbReference type="SUPFAM" id="SSF52096">
    <property type="entry name" value="ClpP/crotonase"/>
    <property type="match status" value="1"/>
</dbReference>
<dbReference type="PANTHER" id="PTHR42987">
    <property type="entry name" value="PEPTIDASE S49"/>
    <property type="match status" value="1"/>
</dbReference>
<dbReference type="OrthoDB" id="9764363at2"/>
<keyword evidence="4" id="KW-0720">Serine protease</keyword>
<evidence type="ECO:0000256" key="3">
    <source>
        <dbReference type="ARBA" id="ARBA00022801"/>
    </source>
</evidence>
<keyword evidence="5" id="KW-1133">Transmembrane helix</keyword>
<evidence type="ECO:0000313" key="8">
    <source>
        <dbReference type="Proteomes" id="UP000288983"/>
    </source>
</evidence>
<dbReference type="InterPro" id="IPR002142">
    <property type="entry name" value="Peptidase_S49"/>
</dbReference>
<dbReference type="Proteomes" id="UP000288983">
    <property type="component" value="Unassembled WGS sequence"/>
</dbReference>
<comment type="caution">
    <text evidence="7">The sequence shown here is derived from an EMBL/GenBank/DDBJ whole genome shotgun (WGS) entry which is preliminary data.</text>
</comment>
<dbReference type="InterPro" id="IPR029045">
    <property type="entry name" value="ClpP/crotonase-like_dom_sf"/>
</dbReference>
<keyword evidence="5" id="KW-0812">Transmembrane</keyword>
<dbReference type="Gene3D" id="3.90.226.10">
    <property type="entry name" value="2-enoyl-CoA Hydratase, Chain A, domain 1"/>
    <property type="match status" value="1"/>
</dbReference>